<feature type="chain" id="PRO_5040308704" description="Protein kinase domain-containing protein" evidence="18">
    <location>
        <begin position="26"/>
        <end position="1500"/>
    </location>
</feature>
<dbReference type="InterPro" id="IPR024788">
    <property type="entry name" value="Malectin-like_Carb-bd_dom"/>
</dbReference>
<dbReference type="FunFam" id="3.30.200.20:FF:000039">
    <property type="entry name" value="receptor-like protein kinase FERONIA"/>
    <property type="match status" value="1"/>
</dbReference>
<keyword evidence="23" id="KW-1185">Reference proteome</keyword>
<organism evidence="22 23">
    <name type="scientific">Turnera subulata</name>
    <dbReference type="NCBI Taxonomy" id="218843"/>
    <lineage>
        <taxon>Eukaryota</taxon>
        <taxon>Viridiplantae</taxon>
        <taxon>Streptophyta</taxon>
        <taxon>Embryophyta</taxon>
        <taxon>Tracheophyta</taxon>
        <taxon>Spermatophyta</taxon>
        <taxon>Magnoliopsida</taxon>
        <taxon>eudicotyledons</taxon>
        <taxon>Gunneridae</taxon>
        <taxon>Pentapetalae</taxon>
        <taxon>rosids</taxon>
        <taxon>fabids</taxon>
        <taxon>Malpighiales</taxon>
        <taxon>Passifloraceae</taxon>
        <taxon>Turnera</taxon>
    </lineage>
</organism>
<feature type="domain" description="Malectin-like" evidence="21">
    <location>
        <begin position="34"/>
        <end position="388"/>
    </location>
</feature>
<feature type="compositionally biased region" description="Basic residues" evidence="16">
    <location>
        <begin position="1267"/>
        <end position="1276"/>
    </location>
</feature>
<dbReference type="Pfam" id="PF08572">
    <property type="entry name" value="PRP3"/>
    <property type="match status" value="1"/>
</dbReference>
<keyword evidence="7 18" id="KW-0732">Signal</keyword>
<dbReference type="Pfam" id="PF12819">
    <property type="entry name" value="Malectin_like"/>
    <property type="match status" value="1"/>
</dbReference>
<name>A0A9Q0J1V3_9ROSI</name>
<keyword evidence="3" id="KW-0723">Serine/threonine-protein kinase</keyword>
<evidence type="ECO:0000256" key="15">
    <source>
        <dbReference type="ARBA" id="ARBA00023242"/>
    </source>
</evidence>
<evidence type="ECO:0000256" key="9">
    <source>
        <dbReference type="ARBA" id="ARBA00022777"/>
    </source>
</evidence>
<reference evidence="22" key="2">
    <citation type="journal article" date="2023" name="Plants (Basel)">
        <title>Annotation of the Turnera subulata (Passifloraceae) Draft Genome Reveals the S-Locus Evolved after the Divergence of Turneroideae from Passifloroideae in a Stepwise Manner.</title>
        <authorList>
            <person name="Henning P.M."/>
            <person name="Roalson E.H."/>
            <person name="Mir W."/>
            <person name="McCubbin A.G."/>
            <person name="Shore J.S."/>
        </authorList>
    </citation>
    <scope>NUCLEOTIDE SEQUENCE</scope>
    <source>
        <strain evidence="22">F60SS</strain>
    </source>
</reference>
<keyword evidence="14" id="KW-0508">mRNA splicing</keyword>
<dbReference type="Pfam" id="PF06544">
    <property type="entry name" value="Prp3_C"/>
    <property type="match status" value="1"/>
</dbReference>
<dbReference type="FunFam" id="2.60.120.430:FF:000005">
    <property type="entry name" value="Putative receptor-like protein kinase"/>
    <property type="match status" value="1"/>
</dbReference>
<feature type="compositionally biased region" description="Basic and acidic residues" evidence="16">
    <location>
        <begin position="786"/>
        <end position="797"/>
    </location>
</feature>
<feature type="region of interest" description="Disordered" evidence="16">
    <location>
        <begin position="675"/>
        <end position="965"/>
    </location>
</feature>
<feature type="domain" description="Small nuclear ribonucleoprotein Prp3 C-terminal" evidence="19">
    <location>
        <begin position="1368"/>
        <end position="1492"/>
    </location>
</feature>
<dbReference type="GO" id="GO:0016020">
    <property type="term" value="C:membrane"/>
    <property type="evidence" value="ECO:0007669"/>
    <property type="project" value="UniProtKB-SubCell"/>
</dbReference>
<evidence type="ECO:0000256" key="12">
    <source>
        <dbReference type="ARBA" id="ARBA00023136"/>
    </source>
</evidence>
<keyword evidence="15" id="KW-0539">Nucleus</keyword>
<evidence type="ECO:0000256" key="16">
    <source>
        <dbReference type="SAM" id="MobiDB-lite"/>
    </source>
</evidence>
<keyword evidence="4" id="KW-0507">mRNA processing</keyword>
<dbReference type="EMBL" id="JAKUCV010007141">
    <property type="protein sequence ID" value="KAJ4824610.1"/>
    <property type="molecule type" value="Genomic_DNA"/>
</dbReference>
<keyword evidence="13" id="KW-0325">Glycoprotein</keyword>
<keyword evidence="10" id="KW-0067">ATP-binding</keyword>
<evidence type="ECO:0000256" key="6">
    <source>
        <dbReference type="ARBA" id="ARBA00022692"/>
    </source>
</evidence>
<evidence type="ECO:0000256" key="2">
    <source>
        <dbReference type="ARBA" id="ARBA00004167"/>
    </source>
</evidence>
<feature type="transmembrane region" description="Helical" evidence="17">
    <location>
        <begin position="410"/>
        <end position="433"/>
    </location>
</feature>
<comment type="subcellular location">
    <subcellularLocation>
        <location evidence="2">Membrane</location>
        <topology evidence="2">Single-pass membrane protein</topology>
    </subcellularLocation>
    <subcellularLocation>
        <location evidence="1">Nucleus</location>
    </subcellularLocation>
</comment>
<reference evidence="22" key="1">
    <citation type="submission" date="2022-02" db="EMBL/GenBank/DDBJ databases">
        <authorList>
            <person name="Henning P.M."/>
            <person name="McCubbin A.G."/>
            <person name="Shore J.S."/>
        </authorList>
    </citation>
    <scope>NUCLEOTIDE SEQUENCE</scope>
    <source>
        <strain evidence="22">F60SS</strain>
        <tissue evidence="22">Leaves</tissue>
    </source>
</reference>
<gene>
    <name evidence="22" type="ORF">Tsubulata_010927</name>
</gene>
<sequence length="1500" mass="166410">MVSVGNFEVVLWVSSVLCLAGVSLGYTPTDNYLIDCGSSSNISVDGRVFLGDKSYSNVLSTPHDLSANGSSNNVSSTYDAALYQTARIFNETSFYTFSIKKPGHHWIRLHFFPFVYRNYNMSTAKFSVSAQNFTLIKEYRPADNQSPEIREYSVDTTSDKLVLTFTPSTNSFAFLNVLEVFSLPNGLIPESVSISDPQSNQQKLEKRALQTVNRVNMGNTAVSPQNDSLWRSWVSDYGFLTHNNLVVFESNEKAVNFTKGGPTEDIAPRSVYGTVTRLASDSDPNMIANVTWLFDVDPGFDYLVRFHFCDILRNPHQRLYFNVYIGSWLVKENLDLVTLTSNTPGAPYFMDVITKVSGLRMLNVSVGPTKGGSFYPNGILNGLEIMKISNSKDSLDILDASSPKSSKISIVLIVGLAVGVTVVVVFALVLFMLCRRRKLTRRRLKGEGDFGMYGGGTTFGADSKYTNGTNLFSTSKFGYRFPFSAIQEATDNFSESLVLGIGGFGKVYKGVLSDETVVAVKRGSSQSQGIAEFQTEIEMLSQFRHRHLSHSRGQLEQIVDPRLEGQIKPESLKKFGEIAEKCLAECGLDRPSMGDVLWNLECALQLQGNEERSPQNDEIAPQFTNVGSFQSRVSTEQFSMASMGDLNGVSMSKEAGCNWAYQFFLGVTPGKTLDPAMDHSSSDKGVKSSKRSRDDRDRDHDHDHDRKHRSSRDDKHRDSSDSHHHHRHHHHRSDRDSHRDHREKSSSARREDRESSRDREREVKRERSPEDDSEYERERKKRKERRRFEDKEVKREEEGEDNGAINGSSGGVDVRRAGSGEVRVKEEVSEEPVRNGGVSAQNGAGLESFPKTANALPESSAPVHPLPTKVSSISNTNENKGVSITRSHEVPGKSSTDGTSSTAGKTGSLSLDALAKAKQALQRHKELSEMKKALLSKSSSSSTDARSQPGLKEGPKAPSSAPGVPLGLLSSQAVSTAVPAAAGSGSSTLSSAVTASAKAPPAGVSSFPGLASIPDYEAVKRAHEVAAKLGFRQDPLFPTPLNLFPGQMPAEIAVPQKPTKAPVLRVDALGREIDEHGNVVNVSKPTNLSTLKVNINKQKKDAFQILKPELDVDPESNPHFDERMGINKNKLLRPKRLSFQFVEEGKWSKEAESMKLKSQFGEERARDMKARQALHAKAKAAPDINPNLIEVSERVITKEKTKDPIPDVEDLPLLLGRTYDDIVDVDSAGPKLNTEKITSFVEHPLPIEPPAEPAPPPPQPLKLTKKEQKKLRTQRRLAREKDRQEMIRQGLIEPPKPKVKMSNLMKVLGSEATQDPTRLEKEIRTAAAEREQAHIDRNIARKLTPAERREKKERKLFDDPNALETIVSVYRINDLSHKKTRFKVDVNAHENRLTGCVVISEGITVVVVEGGSKSIKRYGKLMLKRINWAEAVNEDEEEDEEVEKPVNRCVLVWQGSVAKPSFSRFSVNERVTEAAARRFFADAGVAHYWDLAVNFSDDQM</sequence>
<proteinExistence type="predicted"/>
<protein>
    <recommendedName>
        <fullName evidence="24">Protein kinase domain-containing protein</fullName>
    </recommendedName>
</protein>
<evidence type="ECO:0000256" key="11">
    <source>
        <dbReference type="ARBA" id="ARBA00022989"/>
    </source>
</evidence>
<evidence type="ECO:0000256" key="13">
    <source>
        <dbReference type="ARBA" id="ARBA00023180"/>
    </source>
</evidence>
<feature type="compositionally biased region" description="Basic and acidic residues" evidence="16">
    <location>
        <begin position="813"/>
        <end position="833"/>
    </location>
</feature>
<evidence type="ECO:0000259" key="20">
    <source>
        <dbReference type="Pfam" id="PF08572"/>
    </source>
</evidence>
<dbReference type="InterPro" id="IPR011009">
    <property type="entry name" value="Kinase-like_dom_sf"/>
</dbReference>
<dbReference type="Gene3D" id="3.30.200.20">
    <property type="entry name" value="Phosphorylase Kinase, domain 1"/>
    <property type="match status" value="1"/>
</dbReference>
<accession>A0A9Q0J1V3</accession>
<dbReference type="InterPro" id="IPR013881">
    <property type="entry name" value="Pre-mRNA_splic_Prp3_dom"/>
</dbReference>
<feature type="compositionally biased region" description="Polar residues" evidence="16">
    <location>
        <begin position="869"/>
        <end position="885"/>
    </location>
</feature>
<evidence type="ECO:0000256" key="4">
    <source>
        <dbReference type="ARBA" id="ARBA00022664"/>
    </source>
</evidence>
<dbReference type="GO" id="GO:0046540">
    <property type="term" value="C:U4/U6 x U5 tri-snRNP complex"/>
    <property type="evidence" value="ECO:0007669"/>
    <property type="project" value="InterPro"/>
</dbReference>
<feature type="compositionally biased region" description="Basic and acidic residues" evidence="16">
    <location>
        <begin position="923"/>
        <end position="932"/>
    </location>
</feature>
<keyword evidence="9" id="KW-0418">Kinase</keyword>
<evidence type="ECO:0000256" key="17">
    <source>
        <dbReference type="SAM" id="Phobius"/>
    </source>
</evidence>
<dbReference type="GO" id="GO:0005524">
    <property type="term" value="F:ATP binding"/>
    <property type="evidence" value="ECO:0007669"/>
    <property type="project" value="UniProtKB-KW"/>
</dbReference>
<dbReference type="InterPro" id="IPR027104">
    <property type="entry name" value="Prp3"/>
</dbReference>
<dbReference type="Proteomes" id="UP001141552">
    <property type="component" value="Unassembled WGS sequence"/>
</dbReference>
<evidence type="ECO:0000313" key="23">
    <source>
        <dbReference type="Proteomes" id="UP001141552"/>
    </source>
</evidence>
<feature type="compositionally biased region" description="Low complexity" evidence="16">
    <location>
        <begin position="933"/>
        <end position="942"/>
    </location>
</feature>
<evidence type="ECO:0000256" key="7">
    <source>
        <dbReference type="ARBA" id="ARBA00022729"/>
    </source>
</evidence>
<feature type="domain" description="Pre-mRNA-splicing factor 3" evidence="20">
    <location>
        <begin position="1117"/>
        <end position="1344"/>
    </location>
</feature>
<evidence type="ECO:0000256" key="14">
    <source>
        <dbReference type="ARBA" id="ARBA00023187"/>
    </source>
</evidence>
<feature type="compositionally biased region" description="Basic residues" evidence="16">
    <location>
        <begin position="723"/>
        <end position="732"/>
    </location>
</feature>
<evidence type="ECO:0000256" key="1">
    <source>
        <dbReference type="ARBA" id="ARBA00004123"/>
    </source>
</evidence>
<evidence type="ECO:0000256" key="18">
    <source>
        <dbReference type="SAM" id="SignalP"/>
    </source>
</evidence>
<evidence type="ECO:0000256" key="10">
    <source>
        <dbReference type="ARBA" id="ARBA00022840"/>
    </source>
</evidence>
<evidence type="ECO:0000256" key="8">
    <source>
        <dbReference type="ARBA" id="ARBA00022741"/>
    </source>
</evidence>
<keyword evidence="11 17" id="KW-1133">Transmembrane helix</keyword>
<dbReference type="InterPro" id="IPR010541">
    <property type="entry name" value="Prp3_C"/>
</dbReference>
<dbReference type="SUPFAM" id="SSF56112">
    <property type="entry name" value="Protein kinase-like (PK-like)"/>
    <property type="match status" value="1"/>
</dbReference>
<dbReference type="PANTHER" id="PTHR14212">
    <property type="entry name" value="U4/U6-ASSOCIATED RNA SPLICING FACTOR-RELATED"/>
    <property type="match status" value="1"/>
</dbReference>
<comment type="caution">
    <text evidence="22">The sequence shown here is derived from an EMBL/GenBank/DDBJ whole genome shotgun (WGS) entry which is preliminary data.</text>
</comment>
<feature type="compositionally biased region" description="Pro residues" evidence="16">
    <location>
        <begin position="1246"/>
        <end position="1260"/>
    </location>
</feature>
<evidence type="ECO:0000313" key="22">
    <source>
        <dbReference type="EMBL" id="KAJ4824610.1"/>
    </source>
</evidence>
<evidence type="ECO:0000259" key="21">
    <source>
        <dbReference type="Pfam" id="PF12819"/>
    </source>
</evidence>
<evidence type="ECO:0000256" key="5">
    <source>
        <dbReference type="ARBA" id="ARBA00022679"/>
    </source>
</evidence>
<keyword evidence="12 17" id="KW-0472">Membrane</keyword>
<dbReference type="Gene3D" id="2.60.120.430">
    <property type="entry name" value="Galactose-binding lectin"/>
    <property type="match status" value="2"/>
</dbReference>
<feature type="compositionally biased region" description="Basic and acidic residues" evidence="16">
    <location>
        <begin position="733"/>
        <end position="770"/>
    </location>
</feature>
<dbReference type="GO" id="GO:0000398">
    <property type="term" value="P:mRNA splicing, via spliceosome"/>
    <property type="evidence" value="ECO:0007669"/>
    <property type="project" value="InterPro"/>
</dbReference>
<keyword evidence="5" id="KW-0808">Transferase</keyword>
<evidence type="ECO:0000259" key="19">
    <source>
        <dbReference type="Pfam" id="PF06544"/>
    </source>
</evidence>
<feature type="compositionally biased region" description="Polar residues" evidence="16">
    <location>
        <begin position="893"/>
        <end position="907"/>
    </location>
</feature>
<evidence type="ECO:0000256" key="3">
    <source>
        <dbReference type="ARBA" id="ARBA00022527"/>
    </source>
</evidence>
<dbReference type="PANTHER" id="PTHR14212:SF0">
    <property type="entry name" value="U4_U6 SMALL NUCLEAR RIBONUCLEOPROTEIN PRP3"/>
    <property type="match status" value="1"/>
</dbReference>
<keyword evidence="8" id="KW-0547">Nucleotide-binding</keyword>
<feature type="region of interest" description="Disordered" evidence="16">
    <location>
        <begin position="1244"/>
        <end position="1283"/>
    </location>
</feature>
<feature type="compositionally biased region" description="Basic and acidic residues" evidence="16">
    <location>
        <begin position="676"/>
        <end position="704"/>
    </location>
</feature>
<feature type="compositionally biased region" description="Basic and acidic residues" evidence="16">
    <location>
        <begin position="711"/>
        <end position="722"/>
    </location>
</feature>
<dbReference type="FunFam" id="2.60.120.430:FF:000001">
    <property type="entry name" value="Receptor-like protein kinase FERONIA"/>
    <property type="match status" value="1"/>
</dbReference>
<dbReference type="OrthoDB" id="10264544at2759"/>
<dbReference type="GO" id="GO:0004674">
    <property type="term" value="F:protein serine/threonine kinase activity"/>
    <property type="evidence" value="ECO:0007669"/>
    <property type="project" value="UniProtKB-KW"/>
</dbReference>
<dbReference type="CDD" id="cd24162">
    <property type="entry name" value="Prp3_C"/>
    <property type="match status" value="1"/>
</dbReference>
<feature type="signal peptide" evidence="18">
    <location>
        <begin position="1"/>
        <end position="25"/>
    </location>
</feature>
<feature type="compositionally biased region" description="Low complexity" evidence="16">
    <location>
        <begin position="908"/>
        <end position="920"/>
    </location>
</feature>
<evidence type="ECO:0008006" key="24">
    <source>
        <dbReference type="Google" id="ProtNLM"/>
    </source>
</evidence>
<keyword evidence="6 17" id="KW-0812">Transmembrane</keyword>